<dbReference type="RefSeq" id="WP_077925974.1">
    <property type="nucleotide sequence ID" value="NZ_BAABKE010000001.1"/>
</dbReference>
<keyword evidence="12" id="KW-1185">Reference proteome</keyword>
<evidence type="ECO:0000256" key="8">
    <source>
        <dbReference type="SAM" id="Phobius"/>
    </source>
</evidence>
<evidence type="ECO:0000313" key="12">
    <source>
        <dbReference type="Proteomes" id="UP001500631"/>
    </source>
</evidence>
<keyword evidence="7" id="KW-0012">Acyltransferase</keyword>
<dbReference type="InterPro" id="IPR036514">
    <property type="entry name" value="SGNH_hydro_sf"/>
</dbReference>
<evidence type="ECO:0008006" key="13">
    <source>
        <dbReference type="Google" id="ProtNLM"/>
    </source>
</evidence>
<accession>A0ABP9MGJ4</accession>
<keyword evidence="6 8" id="KW-0472">Membrane</keyword>
<evidence type="ECO:0000256" key="5">
    <source>
        <dbReference type="ARBA" id="ARBA00022989"/>
    </source>
</evidence>
<evidence type="ECO:0000256" key="7">
    <source>
        <dbReference type="ARBA" id="ARBA00023315"/>
    </source>
</evidence>
<comment type="caution">
    <text evidence="11">The sequence shown here is derived from an EMBL/GenBank/DDBJ whole genome shotgun (WGS) entry which is preliminary data.</text>
</comment>
<feature type="transmembrane region" description="Helical" evidence="8">
    <location>
        <begin position="328"/>
        <end position="346"/>
    </location>
</feature>
<feature type="transmembrane region" description="Helical" evidence="8">
    <location>
        <begin position="188"/>
        <end position="208"/>
    </location>
</feature>
<name>A0ABP9MGJ4_9GAMM</name>
<evidence type="ECO:0000259" key="9">
    <source>
        <dbReference type="Pfam" id="PF01757"/>
    </source>
</evidence>
<dbReference type="Pfam" id="PF01757">
    <property type="entry name" value="Acyl_transf_3"/>
    <property type="match status" value="1"/>
</dbReference>
<sequence length="626" mass="72470">MQFRTDINGLRAYAVLAVIIFHFNPQWLPGGFVGVDVFFVISGYLMTSIIFRGLNQQFFSLRNFYSSRIKRIIPALLVLVIILMILGYFFLGSISYRNLSKESIRSLLFVSNFLYWRDSGYFDAAALSKPLLHTWSLSVEWQFYIIYPAILAIFAKIFSINTLKKLVLIIAILSLGFTIYFTNQFPTAAYFLLPTRIWEMLLGGLIFLYPFNLKHSWHKYTFETGGILLIILSFFIINENIPWPGYMALLPTLGTFFLIQANGHSLLTNNLLFQKIGLWSYSLYLYHWPVVYVNYRYNLQISFISFISITFILSLLSYYLVEKRKWNVKIIIISLLVVLVPIYGAYKTKGAAYRMDNRYNITAEEFANKYAGGSGYPSYIESYINPKLNNDFDYTIIGDSYSRQYAKFLKKENISLRTWFANACLFTIDYTVIFQKSEFKKCSSFVNNFFTKTKTENQSKPIIWIQSWDGYTLKTPDSGELLSRNHPNYSSAITKTIETLVHHNPDKNIYLVGLYTIPSYNIYECLSEQGLSKFSETCDEFIPADPPKLNQILKKVAEQYENLHYIDSDMGLCDQKGCRMLINNEPTFSDDGHISTYGADIIGPYIIQEINKIEANTRHKIYLSEG</sequence>
<reference evidence="12" key="1">
    <citation type="journal article" date="2019" name="Int. J. Syst. Evol. Microbiol.">
        <title>The Global Catalogue of Microorganisms (GCM) 10K type strain sequencing project: providing services to taxonomists for standard genome sequencing and annotation.</title>
        <authorList>
            <consortium name="The Broad Institute Genomics Platform"/>
            <consortium name="The Broad Institute Genome Sequencing Center for Infectious Disease"/>
            <person name="Wu L."/>
            <person name="Ma J."/>
        </authorList>
    </citation>
    <scope>NUCLEOTIDE SEQUENCE [LARGE SCALE GENOMIC DNA]</scope>
    <source>
        <strain evidence="12">JCM 18424</strain>
    </source>
</reference>
<evidence type="ECO:0000256" key="6">
    <source>
        <dbReference type="ARBA" id="ARBA00023136"/>
    </source>
</evidence>
<keyword evidence="4 8" id="KW-0812">Transmembrane</keyword>
<dbReference type="Proteomes" id="UP001500631">
    <property type="component" value="Unassembled WGS sequence"/>
</dbReference>
<evidence type="ECO:0000259" key="10">
    <source>
        <dbReference type="Pfam" id="PF19040"/>
    </source>
</evidence>
<dbReference type="SUPFAM" id="SSF52266">
    <property type="entry name" value="SGNH hydrolase"/>
    <property type="match status" value="1"/>
</dbReference>
<keyword evidence="5 8" id="KW-1133">Transmembrane helix</keyword>
<dbReference type="InterPro" id="IPR043968">
    <property type="entry name" value="SGNH"/>
</dbReference>
<comment type="subcellular location">
    <subcellularLocation>
        <location evidence="1">Cell membrane</location>
        <topology evidence="1">Multi-pass membrane protein</topology>
    </subcellularLocation>
</comment>
<dbReference type="EMBL" id="BAABKE010000001">
    <property type="protein sequence ID" value="GAA5093835.1"/>
    <property type="molecule type" value="Genomic_DNA"/>
</dbReference>
<feature type="domain" description="SGNH" evidence="10">
    <location>
        <begin position="394"/>
        <end position="607"/>
    </location>
</feature>
<evidence type="ECO:0000256" key="4">
    <source>
        <dbReference type="ARBA" id="ARBA00022692"/>
    </source>
</evidence>
<evidence type="ECO:0000256" key="2">
    <source>
        <dbReference type="ARBA" id="ARBA00022475"/>
    </source>
</evidence>
<dbReference type="PANTHER" id="PTHR23028">
    <property type="entry name" value="ACETYLTRANSFERASE"/>
    <property type="match status" value="1"/>
</dbReference>
<proteinExistence type="predicted"/>
<keyword evidence="3" id="KW-0808">Transferase</keyword>
<feature type="transmembrane region" description="Helical" evidence="8">
    <location>
        <begin position="141"/>
        <end position="159"/>
    </location>
</feature>
<dbReference type="Gene3D" id="3.40.50.1110">
    <property type="entry name" value="SGNH hydrolase"/>
    <property type="match status" value="1"/>
</dbReference>
<dbReference type="Pfam" id="PF19040">
    <property type="entry name" value="SGNH"/>
    <property type="match status" value="1"/>
</dbReference>
<feature type="transmembrane region" description="Helical" evidence="8">
    <location>
        <begin position="72"/>
        <end position="91"/>
    </location>
</feature>
<evidence type="ECO:0000256" key="3">
    <source>
        <dbReference type="ARBA" id="ARBA00022679"/>
    </source>
</evidence>
<organism evidence="11 12">
    <name type="scientific">Wohlfahrtiimonas larvae</name>
    <dbReference type="NCBI Taxonomy" id="1157986"/>
    <lineage>
        <taxon>Bacteria</taxon>
        <taxon>Pseudomonadati</taxon>
        <taxon>Pseudomonadota</taxon>
        <taxon>Gammaproteobacteria</taxon>
        <taxon>Cardiobacteriales</taxon>
        <taxon>Ignatzschineriaceae</taxon>
        <taxon>Wohlfahrtiimonas</taxon>
    </lineage>
</organism>
<dbReference type="InterPro" id="IPR050879">
    <property type="entry name" value="Acyltransferase_3"/>
</dbReference>
<feature type="transmembrane region" description="Helical" evidence="8">
    <location>
        <begin position="166"/>
        <end position="182"/>
    </location>
</feature>
<feature type="transmembrane region" description="Helical" evidence="8">
    <location>
        <begin position="30"/>
        <end position="51"/>
    </location>
</feature>
<feature type="transmembrane region" description="Helical" evidence="8">
    <location>
        <begin position="301"/>
        <end position="321"/>
    </location>
</feature>
<evidence type="ECO:0000313" key="11">
    <source>
        <dbReference type="EMBL" id="GAA5093835.1"/>
    </source>
</evidence>
<dbReference type="PANTHER" id="PTHR23028:SF53">
    <property type="entry name" value="ACYL_TRANSF_3 DOMAIN-CONTAINING PROTEIN"/>
    <property type="match status" value="1"/>
</dbReference>
<dbReference type="InterPro" id="IPR002656">
    <property type="entry name" value="Acyl_transf_3_dom"/>
</dbReference>
<feature type="domain" description="Acyltransferase 3" evidence="9">
    <location>
        <begin position="6"/>
        <end position="316"/>
    </location>
</feature>
<feature type="transmembrane region" description="Helical" evidence="8">
    <location>
        <begin position="7"/>
        <end position="24"/>
    </location>
</feature>
<protein>
    <recommendedName>
        <fullName evidence="13">Acyltransferase</fullName>
    </recommendedName>
</protein>
<evidence type="ECO:0000256" key="1">
    <source>
        <dbReference type="ARBA" id="ARBA00004651"/>
    </source>
</evidence>
<keyword evidence="2" id="KW-1003">Cell membrane</keyword>
<gene>
    <name evidence="11" type="ORF">GCM10023338_01350</name>
</gene>
<feature type="transmembrane region" description="Helical" evidence="8">
    <location>
        <begin position="220"/>
        <end position="237"/>
    </location>
</feature>